<comment type="caution">
    <text evidence="5">The sequence shown here is derived from an EMBL/GenBank/DDBJ whole genome shotgun (WGS) entry which is preliminary data.</text>
</comment>
<evidence type="ECO:0000256" key="3">
    <source>
        <dbReference type="ARBA" id="ARBA00023163"/>
    </source>
</evidence>
<dbReference type="EMBL" id="SRJC01000007">
    <property type="protein sequence ID" value="TGB01224.1"/>
    <property type="molecule type" value="Genomic_DNA"/>
</dbReference>
<dbReference type="PROSITE" id="PS00622">
    <property type="entry name" value="HTH_LUXR_1"/>
    <property type="match status" value="1"/>
</dbReference>
<dbReference type="GO" id="GO:0006355">
    <property type="term" value="P:regulation of DNA-templated transcription"/>
    <property type="evidence" value="ECO:0007669"/>
    <property type="project" value="InterPro"/>
</dbReference>
<evidence type="ECO:0000256" key="2">
    <source>
        <dbReference type="ARBA" id="ARBA00023125"/>
    </source>
</evidence>
<dbReference type="Gene3D" id="1.10.10.10">
    <property type="entry name" value="Winged helix-like DNA-binding domain superfamily/Winged helix DNA-binding domain"/>
    <property type="match status" value="1"/>
</dbReference>
<sequence>MDFVQSFTFSEEELQDLIYAIETTLGEQDFGASYERSVRLEETLRLLRIHSQKHDQEKTRKKELLSHREREIFNLLMSGKSNDEIASSTHISEQTVKSHLKNIYSKLNVKNKVELILTYYVPQT</sequence>
<dbReference type="PANTHER" id="PTHR44688">
    <property type="entry name" value="DNA-BINDING TRANSCRIPTIONAL ACTIVATOR DEVR_DOSR"/>
    <property type="match status" value="1"/>
</dbReference>
<dbReference type="Proteomes" id="UP000297982">
    <property type="component" value="Unassembled WGS sequence"/>
</dbReference>
<dbReference type="RefSeq" id="WP_135328566.1">
    <property type="nucleotide sequence ID" value="NZ_SRJC01000007.1"/>
</dbReference>
<name>A0A4Z0GXC8_9BACI</name>
<evidence type="ECO:0000313" key="5">
    <source>
        <dbReference type="EMBL" id="TGB01224.1"/>
    </source>
</evidence>
<evidence type="ECO:0000259" key="4">
    <source>
        <dbReference type="PROSITE" id="PS50043"/>
    </source>
</evidence>
<dbReference type="InterPro" id="IPR036388">
    <property type="entry name" value="WH-like_DNA-bd_sf"/>
</dbReference>
<keyword evidence="2" id="KW-0238">DNA-binding</keyword>
<dbReference type="PANTHER" id="PTHR44688:SF16">
    <property type="entry name" value="DNA-BINDING TRANSCRIPTIONAL ACTIVATOR DEVR_DOSR"/>
    <property type="match status" value="1"/>
</dbReference>
<gene>
    <name evidence="5" type="ORF">E4663_17250</name>
</gene>
<dbReference type="PRINTS" id="PR00038">
    <property type="entry name" value="HTHLUXR"/>
</dbReference>
<dbReference type="PROSITE" id="PS50043">
    <property type="entry name" value="HTH_LUXR_2"/>
    <property type="match status" value="1"/>
</dbReference>
<keyword evidence="1" id="KW-0805">Transcription regulation</keyword>
<dbReference type="SMART" id="SM00421">
    <property type="entry name" value="HTH_LUXR"/>
    <property type="match status" value="1"/>
</dbReference>
<evidence type="ECO:0000313" key="6">
    <source>
        <dbReference type="Proteomes" id="UP000297982"/>
    </source>
</evidence>
<protein>
    <submittedName>
        <fullName evidence="5">LuxR family transcriptional regulator</fullName>
    </submittedName>
</protein>
<reference evidence="5 6" key="1">
    <citation type="journal article" date="2003" name="Int. J. Syst. Evol. Microbiol.">
        <title>Halobacillus salinus sp. nov., isolated from a salt lake on the coast of the East Sea in Korea.</title>
        <authorList>
            <person name="Yoon J.H."/>
            <person name="Kang K.H."/>
            <person name="Park Y.H."/>
        </authorList>
    </citation>
    <scope>NUCLEOTIDE SEQUENCE [LARGE SCALE GENOMIC DNA]</scope>
    <source>
        <strain evidence="5 6">HSL-3</strain>
    </source>
</reference>
<dbReference type="AlphaFoldDB" id="A0A4Z0GXC8"/>
<dbReference type="Pfam" id="PF00196">
    <property type="entry name" value="GerE"/>
    <property type="match status" value="1"/>
</dbReference>
<evidence type="ECO:0000256" key="1">
    <source>
        <dbReference type="ARBA" id="ARBA00023015"/>
    </source>
</evidence>
<organism evidence="5 6">
    <name type="scientific">Halobacillus salinus</name>
    <dbReference type="NCBI Taxonomy" id="192814"/>
    <lineage>
        <taxon>Bacteria</taxon>
        <taxon>Bacillati</taxon>
        <taxon>Bacillota</taxon>
        <taxon>Bacilli</taxon>
        <taxon>Bacillales</taxon>
        <taxon>Bacillaceae</taxon>
        <taxon>Halobacillus</taxon>
    </lineage>
</organism>
<proteinExistence type="predicted"/>
<dbReference type="CDD" id="cd06170">
    <property type="entry name" value="LuxR_C_like"/>
    <property type="match status" value="1"/>
</dbReference>
<keyword evidence="6" id="KW-1185">Reference proteome</keyword>
<dbReference type="GO" id="GO:0003677">
    <property type="term" value="F:DNA binding"/>
    <property type="evidence" value="ECO:0007669"/>
    <property type="project" value="UniProtKB-KW"/>
</dbReference>
<accession>A0A4Z0GXC8</accession>
<dbReference type="SUPFAM" id="SSF46894">
    <property type="entry name" value="C-terminal effector domain of the bipartite response regulators"/>
    <property type="match status" value="1"/>
</dbReference>
<dbReference type="InterPro" id="IPR016032">
    <property type="entry name" value="Sig_transdc_resp-reg_C-effctor"/>
</dbReference>
<feature type="domain" description="HTH luxR-type" evidence="4">
    <location>
        <begin position="58"/>
        <end position="124"/>
    </location>
</feature>
<dbReference type="InterPro" id="IPR000792">
    <property type="entry name" value="Tscrpt_reg_LuxR_C"/>
</dbReference>
<keyword evidence="3" id="KW-0804">Transcription</keyword>